<reference evidence="3" key="1">
    <citation type="submission" date="2006-12" db="EMBL/GenBank/DDBJ databases">
        <title>Complete sequence of chromosome 1 of Verminephrobacter eiseniae EF01-2.</title>
        <authorList>
            <person name="Copeland A."/>
            <person name="Lucas S."/>
            <person name="Lapidus A."/>
            <person name="Barry K."/>
            <person name="Detter J.C."/>
            <person name="Glavina del Rio T."/>
            <person name="Dalin E."/>
            <person name="Tice H."/>
            <person name="Pitluck S."/>
            <person name="Chertkov O."/>
            <person name="Brettin T."/>
            <person name="Bruce D."/>
            <person name="Han C."/>
            <person name="Tapia R."/>
            <person name="Gilna P."/>
            <person name="Schmutz J."/>
            <person name="Larimer F."/>
            <person name="Land M."/>
            <person name="Hauser L."/>
            <person name="Kyrpides N."/>
            <person name="Kim E."/>
            <person name="Stahl D."/>
            <person name="Richardson P."/>
        </authorList>
    </citation>
    <scope>NUCLEOTIDE SEQUENCE [LARGE SCALE GENOMIC DNA]</scope>
    <source>
        <strain evidence="3">EF01-2</strain>
    </source>
</reference>
<dbReference type="KEGG" id="vei:Veis_1886"/>
<dbReference type="GeneID" id="76460486"/>
<accession>A1WJ32</accession>
<organism evidence="2 3">
    <name type="scientific">Verminephrobacter eiseniae (strain EF01-2)</name>
    <dbReference type="NCBI Taxonomy" id="391735"/>
    <lineage>
        <taxon>Bacteria</taxon>
        <taxon>Pseudomonadati</taxon>
        <taxon>Pseudomonadota</taxon>
        <taxon>Betaproteobacteria</taxon>
        <taxon>Burkholderiales</taxon>
        <taxon>Comamonadaceae</taxon>
        <taxon>Verminephrobacter</taxon>
    </lineage>
</organism>
<evidence type="ECO:0000313" key="3">
    <source>
        <dbReference type="Proteomes" id="UP000000374"/>
    </source>
</evidence>
<dbReference type="InterPro" id="IPR025528">
    <property type="entry name" value="BrnA_antitoxin"/>
</dbReference>
<sequence>MNAKSQNTPAASPGPDDAPELGDEFFERADEYPGDKLVHRGRPRLARPQQLLTILFDADVIEAFKATGSGWQTRMNDALKDWVAAHRA</sequence>
<feature type="compositionally biased region" description="Polar residues" evidence="1">
    <location>
        <begin position="1"/>
        <end position="10"/>
    </location>
</feature>
<proteinExistence type="predicted"/>
<protein>
    <submittedName>
        <fullName evidence="2">PANL12</fullName>
    </submittedName>
</protein>
<dbReference type="STRING" id="391735.Veis_1886"/>
<dbReference type="eggNOG" id="COG3514">
    <property type="taxonomic scope" value="Bacteria"/>
</dbReference>
<dbReference type="AlphaFoldDB" id="A1WJ32"/>
<dbReference type="OrthoDB" id="9796641at2"/>
<dbReference type="Proteomes" id="UP000000374">
    <property type="component" value="Chromosome"/>
</dbReference>
<dbReference type="Pfam" id="PF14384">
    <property type="entry name" value="BrnA_antitoxin"/>
    <property type="match status" value="1"/>
</dbReference>
<dbReference type="HOGENOM" id="CLU_140900_0_3_4"/>
<feature type="region of interest" description="Disordered" evidence="1">
    <location>
        <begin position="1"/>
        <end position="23"/>
    </location>
</feature>
<name>A1WJ32_VEREI</name>
<dbReference type="EMBL" id="CP000542">
    <property type="protein sequence ID" value="ABM57639.1"/>
    <property type="molecule type" value="Genomic_DNA"/>
</dbReference>
<gene>
    <name evidence="2" type="ordered locus">Veis_1886</name>
</gene>
<dbReference type="RefSeq" id="WP_011809645.1">
    <property type="nucleotide sequence ID" value="NC_008786.1"/>
</dbReference>
<keyword evidence="3" id="KW-1185">Reference proteome</keyword>
<evidence type="ECO:0000256" key="1">
    <source>
        <dbReference type="SAM" id="MobiDB-lite"/>
    </source>
</evidence>
<evidence type="ECO:0000313" key="2">
    <source>
        <dbReference type="EMBL" id="ABM57639.1"/>
    </source>
</evidence>